<dbReference type="AlphaFoldDB" id="A0A254N9U3"/>
<dbReference type="Pfam" id="PF00392">
    <property type="entry name" value="GntR"/>
    <property type="match status" value="1"/>
</dbReference>
<dbReference type="InterPro" id="IPR008920">
    <property type="entry name" value="TF_FadR/GntR_C"/>
</dbReference>
<evidence type="ECO:0000256" key="1">
    <source>
        <dbReference type="ARBA" id="ARBA00023015"/>
    </source>
</evidence>
<dbReference type="Gene3D" id="1.20.120.530">
    <property type="entry name" value="GntR ligand-binding domain-like"/>
    <property type="match status" value="1"/>
</dbReference>
<name>A0A254N9U3_9BURK</name>
<dbReference type="PANTHER" id="PTHR43537">
    <property type="entry name" value="TRANSCRIPTIONAL REGULATOR, GNTR FAMILY"/>
    <property type="match status" value="1"/>
</dbReference>
<dbReference type="GO" id="GO:0003677">
    <property type="term" value="F:DNA binding"/>
    <property type="evidence" value="ECO:0007669"/>
    <property type="project" value="UniProtKB-KW"/>
</dbReference>
<evidence type="ECO:0000256" key="3">
    <source>
        <dbReference type="ARBA" id="ARBA00023163"/>
    </source>
</evidence>
<dbReference type="SMART" id="SM00895">
    <property type="entry name" value="FCD"/>
    <property type="match status" value="1"/>
</dbReference>
<keyword evidence="1" id="KW-0805">Transcription regulation</keyword>
<keyword evidence="2" id="KW-0238">DNA-binding</keyword>
<reference evidence="6 7" key="1">
    <citation type="journal article" date="2007" name="Int. J. Syst. Evol. Microbiol.">
        <title>Description of Pelomonas aquatica sp. nov. and Pelomonas puraquae sp. nov., isolated from industrial and haemodialysis water.</title>
        <authorList>
            <person name="Gomila M."/>
            <person name="Bowien B."/>
            <person name="Falsen E."/>
            <person name="Moore E.R."/>
            <person name="Lalucat J."/>
        </authorList>
    </citation>
    <scope>NUCLEOTIDE SEQUENCE [LARGE SCALE GENOMIC DNA]</scope>
    <source>
        <strain evidence="6 7">CCUG 52769</strain>
    </source>
</reference>
<dbReference type="InterPro" id="IPR036390">
    <property type="entry name" value="WH_DNA-bd_sf"/>
</dbReference>
<proteinExistence type="predicted"/>
<comment type="caution">
    <text evidence="6">The sequence shown here is derived from an EMBL/GenBank/DDBJ whole genome shotgun (WGS) entry which is preliminary data.</text>
</comment>
<sequence length="260" mass="28325">MPFSAASLPPMRTRADHSTYSAQPEGKSQHARIVGELGQAIVGGEFKPGDKLPPEPQLLERYDISRPVLREAVRVLVAKGLVVSRQRAGAIVRPRNEWHMLDPDVLYWLIQAQPPRDFVQTLLEVRRVFEPAAAALAARAASDEQLQGIAAAYEGMASATTTAELLEPDLAFHRRIAEATGNDLLAYIGNMLSLALRESIILSSQLPNTHELSLPRHKAILTALQARDPLGARQATLVQLEETGDDINTVLAADGRVNLA</sequence>
<accession>A0A254N9U3</accession>
<dbReference type="InterPro" id="IPR036388">
    <property type="entry name" value="WH-like_DNA-bd_sf"/>
</dbReference>
<evidence type="ECO:0000259" key="5">
    <source>
        <dbReference type="PROSITE" id="PS50949"/>
    </source>
</evidence>
<keyword evidence="3" id="KW-0804">Transcription</keyword>
<evidence type="ECO:0000313" key="6">
    <source>
        <dbReference type="EMBL" id="OWR04364.1"/>
    </source>
</evidence>
<dbReference type="Pfam" id="PF07729">
    <property type="entry name" value="FCD"/>
    <property type="match status" value="1"/>
</dbReference>
<dbReference type="SUPFAM" id="SSF48008">
    <property type="entry name" value="GntR ligand-binding domain-like"/>
    <property type="match status" value="1"/>
</dbReference>
<feature type="domain" description="HTH gntR-type" evidence="5">
    <location>
        <begin position="27"/>
        <end position="95"/>
    </location>
</feature>
<dbReference type="InterPro" id="IPR000524">
    <property type="entry name" value="Tscrpt_reg_HTH_GntR"/>
</dbReference>
<dbReference type="EMBL" id="NISI01000002">
    <property type="protein sequence ID" value="OWR04364.1"/>
    <property type="molecule type" value="Genomic_DNA"/>
</dbReference>
<dbReference type="SUPFAM" id="SSF46785">
    <property type="entry name" value="Winged helix' DNA-binding domain"/>
    <property type="match status" value="1"/>
</dbReference>
<dbReference type="CDD" id="cd07377">
    <property type="entry name" value="WHTH_GntR"/>
    <property type="match status" value="1"/>
</dbReference>
<protein>
    <submittedName>
        <fullName evidence="6">GntR family transcriptional regulator</fullName>
    </submittedName>
</protein>
<organism evidence="6 7">
    <name type="scientific">Roseateles puraquae</name>
    <dbReference type="NCBI Taxonomy" id="431059"/>
    <lineage>
        <taxon>Bacteria</taxon>
        <taxon>Pseudomonadati</taxon>
        <taxon>Pseudomonadota</taxon>
        <taxon>Betaproteobacteria</taxon>
        <taxon>Burkholderiales</taxon>
        <taxon>Sphaerotilaceae</taxon>
        <taxon>Roseateles</taxon>
    </lineage>
</organism>
<keyword evidence="7" id="KW-1185">Reference proteome</keyword>
<evidence type="ECO:0000256" key="2">
    <source>
        <dbReference type="ARBA" id="ARBA00023125"/>
    </source>
</evidence>
<dbReference type="SMART" id="SM00345">
    <property type="entry name" value="HTH_GNTR"/>
    <property type="match status" value="1"/>
</dbReference>
<dbReference type="PRINTS" id="PR00035">
    <property type="entry name" value="HTHGNTR"/>
</dbReference>
<dbReference type="PANTHER" id="PTHR43537:SF44">
    <property type="entry name" value="GNTR FAMILY REGULATORY PROTEIN"/>
    <property type="match status" value="1"/>
</dbReference>
<evidence type="ECO:0000313" key="7">
    <source>
        <dbReference type="Proteomes" id="UP000197446"/>
    </source>
</evidence>
<dbReference type="GO" id="GO:0003700">
    <property type="term" value="F:DNA-binding transcription factor activity"/>
    <property type="evidence" value="ECO:0007669"/>
    <property type="project" value="InterPro"/>
</dbReference>
<dbReference type="Gene3D" id="1.10.10.10">
    <property type="entry name" value="Winged helix-like DNA-binding domain superfamily/Winged helix DNA-binding domain"/>
    <property type="match status" value="1"/>
</dbReference>
<feature type="region of interest" description="Disordered" evidence="4">
    <location>
        <begin position="1"/>
        <end position="28"/>
    </location>
</feature>
<dbReference type="Proteomes" id="UP000197446">
    <property type="component" value="Unassembled WGS sequence"/>
</dbReference>
<dbReference type="PROSITE" id="PS50949">
    <property type="entry name" value="HTH_GNTR"/>
    <property type="match status" value="1"/>
</dbReference>
<gene>
    <name evidence="6" type="ORF">CDO81_07140</name>
</gene>
<dbReference type="InterPro" id="IPR011711">
    <property type="entry name" value="GntR_C"/>
</dbReference>
<evidence type="ECO:0000256" key="4">
    <source>
        <dbReference type="SAM" id="MobiDB-lite"/>
    </source>
</evidence>